<dbReference type="GO" id="GO:0005737">
    <property type="term" value="C:cytoplasm"/>
    <property type="evidence" value="ECO:0007669"/>
    <property type="project" value="TreeGrafter"/>
</dbReference>
<feature type="compositionally biased region" description="Low complexity" evidence="2">
    <location>
        <begin position="277"/>
        <end position="288"/>
    </location>
</feature>
<accession>A0A0B6ZPB5</accession>
<feature type="compositionally biased region" description="Polar residues" evidence="2">
    <location>
        <begin position="265"/>
        <end position="276"/>
    </location>
</feature>
<dbReference type="GO" id="GO:0034314">
    <property type="term" value="P:Arp2/3 complex-mediated actin nucleation"/>
    <property type="evidence" value="ECO:0007669"/>
    <property type="project" value="TreeGrafter"/>
</dbReference>
<evidence type="ECO:0000256" key="2">
    <source>
        <dbReference type="SAM" id="MobiDB-lite"/>
    </source>
</evidence>
<organism evidence="4">
    <name type="scientific">Arion vulgaris</name>
    <dbReference type="NCBI Taxonomy" id="1028688"/>
    <lineage>
        <taxon>Eukaryota</taxon>
        <taxon>Metazoa</taxon>
        <taxon>Spiralia</taxon>
        <taxon>Lophotrochozoa</taxon>
        <taxon>Mollusca</taxon>
        <taxon>Gastropoda</taxon>
        <taxon>Heterobranchia</taxon>
        <taxon>Euthyneura</taxon>
        <taxon>Panpulmonata</taxon>
        <taxon>Eupulmonata</taxon>
        <taxon>Stylommatophora</taxon>
        <taxon>Helicina</taxon>
        <taxon>Arionoidea</taxon>
        <taxon>Arionidae</taxon>
        <taxon>Arion</taxon>
    </lineage>
</organism>
<feature type="compositionally biased region" description="Pro residues" evidence="2">
    <location>
        <begin position="291"/>
        <end position="300"/>
    </location>
</feature>
<dbReference type="Pfam" id="PF15871">
    <property type="entry name" value="JMY"/>
    <property type="match status" value="1"/>
</dbReference>
<dbReference type="InterPro" id="IPR031738">
    <property type="entry name" value="JMY/WHAMM"/>
</dbReference>
<keyword evidence="1" id="KW-0175">Coiled coil</keyword>
<name>A0A0B6ZPB5_9EUPU</name>
<dbReference type="EMBL" id="HACG01023609">
    <property type="protein sequence ID" value="CEK70474.1"/>
    <property type="molecule type" value="Transcribed_RNA"/>
</dbReference>
<reference evidence="4" key="1">
    <citation type="submission" date="2014-12" db="EMBL/GenBank/DDBJ databases">
        <title>Insight into the proteome of Arion vulgaris.</title>
        <authorList>
            <person name="Aradska J."/>
            <person name="Bulat T."/>
            <person name="Smidak R."/>
            <person name="Sarate P."/>
            <person name="Gangsoo J."/>
            <person name="Sialana F."/>
            <person name="Bilban M."/>
            <person name="Lubec G."/>
        </authorList>
    </citation>
    <scope>NUCLEOTIDE SEQUENCE</scope>
    <source>
        <tissue evidence="4">Skin</tissue>
    </source>
</reference>
<sequence length="300" mass="34286">DKIEIQIPEDNTDLENHTIKTLVSEKNKLQEKIYGIELDILKERNKLINTKMDIRRREISDTEEEGIVFHDAVEDIDELSEDETVDTATITDAELLKLKQERIKVSQHQSKIRAKKELFLSSIRSKQNQEEEEEKKQLRHHQIQKKRENQKEEERERQSFMFEERKKTVERLKEYKVKYTSPATIKPPRYQKPSEKQTTVMKQTNTSSSKSSPRSSSASDSKKKGSLDKSKDTSKPWMQPQKITKKGEDIPVSIHVAGKPDEVTAENSAPDSKTQFSSSSILSAPASSTGGPPPPPPPPP</sequence>
<evidence type="ECO:0000256" key="1">
    <source>
        <dbReference type="ARBA" id="ARBA00023054"/>
    </source>
</evidence>
<feature type="compositionally biased region" description="Basic and acidic residues" evidence="2">
    <location>
        <begin position="145"/>
        <end position="177"/>
    </location>
</feature>
<gene>
    <name evidence="4" type="primary">ORF74298</name>
</gene>
<protein>
    <recommendedName>
        <fullName evidence="3">JMY/WHAMM middle domain-containing protein</fullName>
    </recommendedName>
</protein>
<dbReference type="AlphaFoldDB" id="A0A0B6ZPB5"/>
<dbReference type="PANTHER" id="PTHR23330">
    <property type="entry name" value="P300 TRANSCRIPTIONAL COFACTOR JMY-RELATED"/>
    <property type="match status" value="1"/>
</dbReference>
<evidence type="ECO:0000313" key="4">
    <source>
        <dbReference type="EMBL" id="CEK70474.1"/>
    </source>
</evidence>
<dbReference type="GO" id="GO:0071933">
    <property type="term" value="F:Arp2/3 complex binding"/>
    <property type="evidence" value="ECO:0007669"/>
    <property type="project" value="TreeGrafter"/>
</dbReference>
<feature type="non-terminal residue" evidence="4">
    <location>
        <position position="300"/>
    </location>
</feature>
<feature type="compositionally biased region" description="Low complexity" evidence="2">
    <location>
        <begin position="207"/>
        <end position="219"/>
    </location>
</feature>
<evidence type="ECO:0000259" key="3">
    <source>
        <dbReference type="Pfam" id="PF15871"/>
    </source>
</evidence>
<feature type="domain" description="JMY/WHAMM middle" evidence="3">
    <location>
        <begin position="18"/>
        <end position="79"/>
    </location>
</feature>
<proteinExistence type="predicted"/>
<feature type="non-terminal residue" evidence="4">
    <location>
        <position position="1"/>
    </location>
</feature>
<feature type="region of interest" description="Disordered" evidence="2">
    <location>
        <begin position="125"/>
        <end position="300"/>
    </location>
</feature>
<dbReference type="PANTHER" id="PTHR23330:SF10">
    <property type="entry name" value="WH2 DOMAIN-CONTAINING PROTEIN"/>
    <property type="match status" value="1"/>
</dbReference>
<feature type="compositionally biased region" description="Polar residues" evidence="2">
    <location>
        <begin position="196"/>
        <end position="206"/>
    </location>
</feature>
<feature type="compositionally biased region" description="Basic and acidic residues" evidence="2">
    <location>
        <begin position="220"/>
        <end position="234"/>
    </location>
</feature>